<dbReference type="OrthoDB" id="10029320at2759"/>
<protein>
    <submittedName>
        <fullName evidence="2">Cytochrome p450</fullName>
    </submittedName>
</protein>
<proteinExistence type="predicted"/>
<dbReference type="GO" id="GO:0004497">
    <property type="term" value="F:monooxygenase activity"/>
    <property type="evidence" value="ECO:0007669"/>
    <property type="project" value="InterPro"/>
</dbReference>
<reference evidence="2 3" key="1">
    <citation type="submission" date="2016-10" db="EMBL/GenBank/DDBJ databases">
        <title>Proteomics and genomics reveal pathogen-plant mechanisms compatible with a hemibiotrophic lifestyle of Diplodia corticola.</title>
        <authorList>
            <person name="Fernandes I."/>
            <person name="De Jonge R."/>
            <person name="Van De Peer Y."/>
            <person name="Devreese B."/>
            <person name="Alves A."/>
            <person name="Esteves A.C."/>
        </authorList>
    </citation>
    <scope>NUCLEOTIDE SEQUENCE [LARGE SCALE GENOMIC DNA]</scope>
    <source>
        <strain evidence="2 3">CBS 112549</strain>
    </source>
</reference>
<evidence type="ECO:0000313" key="2">
    <source>
        <dbReference type="EMBL" id="OJD32593.1"/>
    </source>
</evidence>
<dbReference type="InterPro" id="IPR036396">
    <property type="entry name" value="Cyt_P450_sf"/>
</dbReference>
<keyword evidence="3" id="KW-1185">Reference proteome</keyword>
<dbReference type="RefSeq" id="XP_020128853.1">
    <property type="nucleotide sequence ID" value="XM_020275090.1"/>
</dbReference>
<organism evidence="2 3">
    <name type="scientific">Diplodia corticola</name>
    <dbReference type="NCBI Taxonomy" id="236234"/>
    <lineage>
        <taxon>Eukaryota</taxon>
        <taxon>Fungi</taxon>
        <taxon>Dikarya</taxon>
        <taxon>Ascomycota</taxon>
        <taxon>Pezizomycotina</taxon>
        <taxon>Dothideomycetes</taxon>
        <taxon>Dothideomycetes incertae sedis</taxon>
        <taxon>Botryosphaeriales</taxon>
        <taxon>Botryosphaeriaceae</taxon>
        <taxon>Diplodia</taxon>
    </lineage>
</organism>
<evidence type="ECO:0000256" key="1">
    <source>
        <dbReference type="SAM" id="SignalP"/>
    </source>
</evidence>
<dbReference type="GO" id="GO:0016705">
    <property type="term" value="F:oxidoreductase activity, acting on paired donors, with incorporation or reduction of molecular oxygen"/>
    <property type="evidence" value="ECO:0007669"/>
    <property type="project" value="InterPro"/>
</dbReference>
<dbReference type="STRING" id="236234.A0A1J9QW33"/>
<sequence>MHLTLVLWALILLSALLLLRRKANFTTSTPTAGNALFDPSRSTFEDIESCKAILACTLGGSSRRIPLLSQLQARALPNERLQVAFGIDNAFTTTDVEWYKEFRKLSESHLRVSNSQWKSLATTARQIATTGISSRSRSFALAPLVQTLTLKISLQLFFGLDASTLNNDTMSFIASSINTIWLASKQHSQHPAAITPWHHHHALIAALRALIPSRDPLSPRQNPMTLILPAYETTWRVVLRCLLEVRCSARNHRHSDQACWRAALAAFLHDPTPSAFHEVVDADADADADAERGAAVSAAAVAKEALRLYPPTRRVYRDLPLPAGRVAADVEGVQRDGAVWGGGGVDDARSFWPRRWVAAASGGGGPFLAFGGAPFLCPARAAFGPMMVAVLVAALVEALPEAEFEMDGMLAGEMANVGEPLSNEREAYGDLRVVRK</sequence>
<gene>
    <name evidence="2" type="ORF">BKCO1_37000203</name>
</gene>
<evidence type="ECO:0000313" key="3">
    <source>
        <dbReference type="Proteomes" id="UP000183809"/>
    </source>
</evidence>
<accession>A0A1J9QW33</accession>
<dbReference type="EMBL" id="MNUE01000037">
    <property type="protein sequence ID" value="OJD32593.1"/>
    <property type="molecule type" value="Genomic_DNA"/>
</dbReference>
<feature type="chain" id="PRO_5012272793" evidence="1">
    <location>
        <begin position="24"/>
        <end position="436"/>
    </location>
</feature>
<dbReference type="GeneID" id="31015351"/>
<dbReference type="Proteomes" id="UP000183809">
    <property type="component" value="Unassembled WGS sequence"/>
</dbReference>
<dbReference type="Gene3D" id="1.10.630.10">
    <property type="entry name" value="Cytochrome P450"/>
    <property type="match status" value="1"/>
</dbReference>
<dbReference type="GO" id="GO:0005506">
    <property type="term" value="F:iron ion binding"/>
    <property type="evidence" value="ECO:0007669"/>
    <property type="project" value="InterPro"/>
</dbReference>
<keyword evidence="1" id="KW-0732">Signal</keyword>
<dbReference type="GO" id="GO:0020037">
    <property type="term" value="F:heme binding"/>
    <property type="evidence" value="ECO:0007669"/>
    <property type="project" value="InterPro"/>
</dbReference>
<feature type="signal peptide" evidence="1">
    <location>
        <begin position="1"/>
        <end position="23"/>
    </location>
</feature>
<dbReference type="AlphaFoldDB" id="A0A1J9QW33"/>
<dbReference type="SUPFAM" id="SSF48264">
    <property type="entry name" value="Cytochrome P450"/>
    <property type="match status" value="1"/>
</dbReference>
<comment type="caution">
    <text evidence="2">The sequence shown here is derived from an EMBL/GenBank/DDBJ whole genome shotgun (WGS) entry which is preliminary data.</text>
</comment>
<name>A0A1J9QW33_9PEZI</name>